<dbReference type="AlphaFoldDB" id="A0A5B7EFD3"/>
<keyword evidence="2" id="KW-1185">Reference proteome</keyword>
<accession>A0A5B7EFD3</accession>
<evidence type="ECO:0000313" key="1">
    <source>
        <dbReference type="EMBL" id="MPC32852.1"/>
    </source>
</evidence>
<sequence length="137" mass="15310">MFTCRWNNLVALEFKGMMIGKHNKRFSTHHHHYHHHHHRQGARPHHAARTLPTLMTPPLTPHDFPHTQQAPIAPTAHQHSGTTEATREWQCGAAGRRAAANSAVSPRAPEAGEQVQTFLIILPTSTSGYLFCSHVAQ</sequence>
<gene>
    <name evidence="1" type="ORF">E2C01_026184</name>
</gene>
<evidence type="ECO:0000313" key="2">
    <source>
        <dbReference type="Proteomes" id="UP000324222"/>
    </source>
</evidence>
<protein>
    <submittedName>
        <fullName evidence="1">Uncharacterized protein</fullName>
    </submittedName>
</protein>
<dbReference type="EMBL" id="VSRR010002709">
    <property type="protein sequence ID" value="MPC32852.1"/>
    <property type="molecule type" value="Genomic_DNA"/>
</dbReference>
<comment type="caution">
    <text evidence="1">The sequence shown here is derived from an EMBL/GenBank/DDBJ whole genome shotgun (WGS) entry which is preliminary data.</text>
</comment>
<name>A0A5B7EFD3_PORTR</name>
<reference evidence="1 2" key="1">
    <citation type="submission" date="2019-05" db="EMBL/GenBank/DDBJ databases">
        <title>Another draft genome of Portunus trituberculatus and its Hox gene families provides insights of decapod evolution.</title>
        <authorList>
            <person name="Jeong J.-H."/>
            <person name="Song I."/>
            <person name="Kim S."/>
            <person name="Choi T."/>
            <person name="Kim D."/>
            <person name="Ryu S."/>
            <person name="Kim W."/>
        </authorList>
    </citation>
    <scope>NUCLEOTIDE SEQUENCE [LARGE SCALE GENOMIC DNA]</scope>
    <source>
        <tissue evidence="1">Muscle</tissue>
    </source>
</reference>
<proteinExistence type="predicted"/>
<dbReference type="Proteomes" id="UP000324222">
    <property type="component" value="Unassembled WGS sequence"/>
</dbReference>
<organism evidence="1 2">
    <name type="scientific">Portunus trituberculatus</name>
    <name type="common">Swimming crab</name>
    <name type="synonym">Neptunus trituberculatus</name>
    <dbReference type="NCBI Taxonomy" id="210409"/>
    <lineage>
        <taxon>Eukaryota</taxon>
        <taxon>Metazoa</taxon>
        <taxon>Ecdysozoa</taxon>
        <taxon>Arthropoda</taxon>
        <taxon>Crustacea</taxon>
        <taxon>Multicrustacea</taxon>
        <taxon>Malacostraca</taxon>
        <taxon>Eumalacostraca</taxon>
        <taxon>Eucarida</taxon>
        <taxon>Decapoda</taxon>
        <taxon>Pleocyemata</taxon>
        <taxon>Brachyura</taxon>
        <taxon>Eubrachyura</taxon>
        <taxon>Portunoidea</taxon>
        <taxon>Portunidae</taxon>
        <taxon>Portuninae</taxon>
        <taxon>Portunus</taxon>
    </lineage>
</organism>